<dbReference type="Pfam" id="PF02786">
    <property type="entry name" value="CPSase_L_D2"/>
    <property type="match status" value="2"/>
</dbReference>
<feature type="binding site" evidence="19">
    <location>
        <position position="762"/>
    </location>
    <ligand>
        <name>ATP</name>
        <dbReference type="ChEBI" id="CHEBI:30616"/>
        <label>2</label>
    </ligand>
</feature>
<evidence type="ECO:0000256" key="6">
    <source>
        <dbReference type="ARBA" id="ARBA00022598"/>
    </source>
</evidence>
<dbReference type="InterPro" id="IPR005483">
    <property type="entry name" value="CPSase_dom"/>
</dbReference>
<feature type="binding site" evidence="19">
    <location>
        <position position="835"/>
    </location>
    <ligand>
        <name>Mg(2+)</name>
        <dbReference type="ChEBI" id="CHEBI:18420"/>
        <label>3</label>
    </ligand>
</feature>
<dbReference type="HAMAP" id="MF_01210_A">
    <property type="entry name" value="CPSase_L_chain_A"/>
    <property type="match status" value="1"/>
</dbReference>
<feature type="binding site" evidence="19">
    <location>
        <position position="210"/>
    </location>
    <ligand>
        <name>ATP</name>
        <dbReference type="ChEBI" id="CHEBI:30616"/>
        <label>1</label>
    </ligand>
</feature>
<dbReference type="PANTHER" id="PTHR11405">
    <property type="entry name" value="CARBAMOYLTRANSFERASE FAMILY MEMBER"/>
    <property type="match status" value="1"/>
</dbReference>
<dbReference type="Gene3D" id="1.10.1030.10">
    <property type="entry name" value="Carbamoyl-phosphate synthetase, large subunit oligomerisation domain"/>
    <property type="match status" value="1"/>
</dbReference>
<feature type="binding site" evidence="19">
    <location>
        <position position="792"/>
    </location>
    <ligand>
        <name>ATP</name>
        <dbReference type="ChEBI" id="CHEBI:30616"/>
        <label>2</label>
    </ligand>
</feature>
<evidence type="ECO:0000256" key="16">
    <source>
        <dbReference type="ARBA" id="ARBA00048816"/>
    </source>
</evidence>
<dbReference type="GO" id="GO:0004087">
    <property type="term" value="F:carbamoyl-phosphate synthase (ammonia) activity"/>
    <property type="evidence" value="ECO:0007669"/>
    <property type="project" value="UniProtKB-EC"/>
</dbReference>
<dbReference type="GO" id="GO:0005737">
    <property type="term" value="C:cytoplasm"/>
    <property type="evidence" value="ECO:0007669"/>
    <property type="project" value="TreeGrafter"/>
</dbReference>
<dbReference type="OrthoDB" id="9804197at2"/>
<comment type="catalytic activity">
    <reaction evidence="15 19">
        <text>hydrogencarbonate + NH4(+) + 2 ATP = carbamoyl phosphate + 2 ADP + phosphate + 2 H(+)</text>
        <dbReference type="Rhea" id="RHEA:18029"/>
        <dbReference type="ChEBI" id="CHEBI:15378"/>
        <dbReference type="ChEBI" id="CHEBI:17544"/>
        <dbReference type="ChEBI" id="CHEBI:28938"/>
        <dbReference type="ChEBI" id="CHEBI:30616"/>
        <dbReference type="ChEBI" id="CHEBI:43474"/>
        <dbReference type="ChEBI" id="CHEBI:58228"/>
        <dbReference type="ChEBI" id="CHEBI:456216"/>
        <dbReference type="EC" id="6.3.4.16"/>
    </reaction>
</comment>
<feature type="binding site" evidence="19">
    <location>
        <position position="301"/>
    </location>
    <ligand>
        <name>Mg(2+)</name>
        <dbReference type="ChEBI" id="CHEBI:18420"/>
        <label>2</label>
    </ligand>
</feature>
<comment type="caution">
    <text evidence="19">Lacks conserved residue(s) required for the propagation of feature annotation.</text>
</comment>
<evidence type="ECO:0000256" key="7">
    <source>
        <dbReference type="ARBA" id="ARBA00022605"/>
    </source>
</evidence>
<dbReference type="UniPathway" id="UPA00070">
    <property type="reaction ID" value="UER00115"/>
</dbReference>
<comment type="function">
    <text evidence="17 19">Large subunit of the glutamine-dependent carbamoyl phosphate synthetase (CPSase). CPSase catalyzes the formation of carbamoyl phosphate from the ammonia moiety of glutamine, carbonate, and phosphate donated by ATP, constituting the first step of 2 biosynthetic pathways, one leading to arginine and/or urea and the other to pyrimidine nucleotides. The large subunit (synthetase) binds the substrates ammonia (free or transferred from glutamine from the small subunit), hydrogencarbonate and ATP and carries out an ATP-coupled ligase reaction, activating hydrogencarbonate by forming carboxy phosphate which reacts with ammonia to form carbamoyl phosphate.</text>
</comment>
<comment type="catalytic activity">
    <reaction evidence="16 19">
        <text>hydrogencarbonate + L-glutamine + 2 ATP + H2O = carbamoyl phosphate + L-glutamate + 2 ADP + phosphate + 2 H(+)</text>
        <dbReference type="Rhea" id="RHEA:18633"/>
        <dbReference type="ChEBI" id="CHEBI:15377"/>
        <dbReference type="ChEBI" id="CHEBI:15378"/>
        <dbReference type="ChEBI" id="CHEBI:17544"/>
        <dbReference type="ChEBI" id="CHEBI:29985"/>
        <dbReference type="ChEBI" id="CHEBI:30616"/>
        <dbReference type="ChEBI" id="CHEBI:43474"/>
        <dbReference type="ChEBI" id="CHEBI:58228"/>
        <dbReference type="ChEBI" id="CHEBI:58359"/>
        <dbReference type="ChEBI" id="CHEBI:456216"/>
        <dbReference type="EC" id="6.3.5.5"/>
    </reaction>
</comment>
<comment type="caution">
    <text evidence="22">The sequence shown here is derived from an EMBL/GenBank/DDBJ whole genome shotgun (WGS) entry which is preliminary data.</text>
</comment>
<reference evidence="22 23" key="1">
    <citation type="submission" date="2018-04" db="EMBL/GenBank/DDBJ databases">
        <title>Genomic Encyclopedia of Archaeal and Bacterial Type Strains, Phase II (KMG-II): from individual species to whole genera.</title>
        <authorList>
            <person name="Goeker M."/>
        </authorList>
    </citation>
    <scope>NUCLEOTIDE SEQUENCE [LARGE SCALE GENOMIC DNA]</scope>
    <source>
        <strain evidence="22 23">DSM 18064</strain>
    </source>
</reference>
<evidence type="ECO:0000256" key="9">
    <source>
        <dbReference type="ARBA" id="ARBA00022737"/>
    </source>
</evidence>
<dbReference type="EC" id="6.3.5.5" evidence="19"/>
<evidence type="ECO:0000256" key="19">
    <source>
        <dbReference type="HAMAP-Rule" id="MF_01210"/>
    </source>
</evidence>
<feature type="binding site" evidence="19">
    <location>
        <position position="847"/>
    </location>
    <ligand>
        <name>Mn(2+)</name>
        <dbReference type="ChEBI" id="CHEBI:29035"/>
        <label>4</label>
    </ligand>
</feature>
<evidence type="ECO:0000256" key="18">
    <source>
        <dbReference type="ARBA" id="ARBA00062056"/>
    </source>
</evidence>
<dbReference type="InterPro" id="IPR016185">
    <property type="entry name" value="PreATP-grasp_dom_sf"/>
</dbReference>
<dbReference type="UniPathway" id="UPA00068">
    <property type="reaction ID" value="UER00171"/>
</dbReference>
<dbReference type="FunFam" id="3.30.470.20:FF:000013">
    <property type="entry name" value="Carbamoyl-phosphate synthase large chain"/>
    <property type="match status" value="1"/>
</dbReference>
<dbReference type="EC" id="6.3.4.16" evidence="19"/>
<dbReference type="NCBIfam" id="NF009455">
    <property type="entry name" value="PRK12815.1"/>
    <property type="match status" value="1"/>
</dbReference>
<feature type="binding site" evidence="19">
    <location>
        <position position="243"/>
    </location>
    <ligand>
        <name>ATP</name>
        <dbReference type="ChEBI" id="CHEBI:30616"/>
        <label>1</label>
    </ligand>
</feature>
<keyword evidence="14" id="KW-0464">Manganese</keyword>
<evidence type="ECO:0000256" key="4">
    <source>
        <dbReference type="ARBA" id="ARBA00009799"/>
    </source>
</evidence>
<dbReference type="PROSITE" id="PS00866">
    <property type="entry name" value="CPSASE_1"/>
    <property type="match status" value="1"/>
</dbReference>
<comment type="pathway">
    <text evidence="3 19">Amino-acid biosynthesis; L-arginine biosynthesis; carbamoyl phosphate from bicarbonate: step 1/1.</text>
</comment>
<feature type="binding site" evidence="19">
    <location>
        <position position="847"/>
    </location>
    <ligand>
        <name>Mn(2+)</name>
        <dbReference type="ChEBI" id="CHEBI:29035"/>
        <label>3</label>
    </ligand>
</feature>
<evidence type="ECO:0000256" key="12">
    <source>
        <dbReference type="ARBA" id="ARBA00022842"/>
    </source>
</evidence>
<evidence type="ECO:0000256" key="5">
    <source>
        <dbReference type="ARBA" id="ARBA00022571"/>
    </source>
</evidence>
<feature type="binding site" evidence="19">
    <location>
        <position position="208"/>
    </location>
    <ligand>
        <name>ATP</name>
        <dbReference type="ChEBI" id="CHEBI:30616"/>
        <label>1</label>
    </ligand>
</feature>
<feature type="binding site" evidence="19">
    <location>
        <position position="299"/>
    </location>
    <ligand>
        <name>Mg(2+)</name>
        <dbReference type="ChEBI" id="CHEBI:18420"/>
        <label>2</label>
    </ligand>
</feature>
<protein>
    <recommendedName>
        <fullName evidence="19">Carbamoyl phosphate synthase large chain</fullName>
        <ecNumber evidence="19">6.3.4.16</ecNumber>
        <ecNumber evidence="19">6.3.5.5</ecNumber>
    </recommendedName>
    <alternativeName>
        <fullName evidence="19">Carbamoyl phosphate synthetase ammonia chain</fullName>
    </alternativeName>
</protein>
<feature type="binding site" evidence="19">
    <location>
        <position position="849"/>
    </location>
    <ligand>
        <name>Mg(2+)</name>
        <dbReference type="ChEBI" id="CHEBI:18420"/>
        <label>4</label>
    </ligand>
</feature>
<dbReference type="FunFam" id="3.40.50.20:FF:000003">
    <property type="entry name" value="Carbamoyl-phosphate synthase large chain"/>
    <property type="match status" value="1"/>
</dbReference>
<dbReference type="Gene3D" id="3.40.50.1380">
    <property type="entry name" value="Methylglyoxal synthase-like domain"/>
    <property type="match status" value="1"/>
</dbReference>
<feature type="binding site" evidence="19">
    <location>
        <position position="299"/>
    </location>
    <ligand>
        <name>Mn(2+)</name>
        <dbReference type="ChEBI" id="CHEBI:29035"/>
        <label>2</label>
    </ligand>
</feature>
<dbReference type="InterPro" id="IPR033937">
    <property type="entry name" value="MGS_CPS_CarB"/>
</dbReference>
<feature type="binding site" evidence="19">
    <location>
        <position position="721"/>
    </location>
    <ligand>
        <name>ATP</name>
        <dbReference type="ChEBI" id="CHEBI:30616"/>
        <label>2</label>
    </ligand>
</feature>
<feature type="domain" description="MGS-like" evidence="21">
    <location>
        <begin position="942"/>
        <end position="1076"/>
    </location>
</feature>
<evidence type="ECO:0000256" key="1">
    <source>
        <dbReference type="ARBA" id="ARBA00001936"/>
    </source>
</evidence>
<dbReference type="Pfam" id="PF02787">
    <property type="entry name" value="CPSase_L_D3"/>
    <property type="match status" value="1"/>
</dbReference>
<feature type="binding site" evidence="19">
    <location>
        <position position="794"/>
    </location>
    <ligand>
        <name>ATP</name>
        <dbReference type="ChEBI" id="CHEBI:30616"/>
        <label>2</label>
    </ligand>
</feature>
<feature type="binding site" evidence="19">
    <location>
        <position position="760"/>
    </location>
    <ligand>
        <name>ATP</name>
        <dbReference type="ChEBI" id="CHEBI:30616"/>
        <label>2</label>
    </ligand>
</feature>
<organism evidence="22 23">
    <name type="scientific">Rhodovulum imhoffii</name>
    <dbReference type="NCBI Taxonomy" id="365340"/>
    <lineage>
        <taxon>Bacteria</taxon>
        <taxon>Pseudomonadati</taxon>
        <taxon>Pseudomonadota</taxon>
        <taxon>Alphaproteobacteria</taxon>
        <taxon>Rhodobacterales</taxon>
        <taxon>Paracoccaceae</taxon>
        <taxon>Rhodovulum</taxon>
    </lineage>
</organism>
<evidence type="ECO:0000313" key="22">
    <source>
        <dbReference type="EMBL" id="PTN02546.1"/>
    </source>
</evidence>
<comment type="similarity">
    <text evidence="4 19">Belongs to the CarB family.</text>
</comment>
<feature type="binding site" evidence="19">
    <location>
        <position position="847"/>
    </location>
    <ligand>
        <name>Mg(2+)</name>
        <dbReference type="ChEBI" id="CHEBI:18420"/>
        <label>3</label>
    </ligand>
</feature>
<feature type="binding site" evidence="19">
    <location>
        <position position="847"/>
    </location>
    <ligand>
        <name>Mg(2+)</name>
        <dbReference type="ChEBI" id="CHEBI:18420"/>
        <label>4</label>
    </ligand>
</feature>
<dbReference type="PANTHER" id="PTHR11405:SF53">
    <property type="entry name" value="CARBAMOYL-PHOSPHATE SYNTHASE [AMMONIA], MITOCHONDRIAL"/>
    <property type="match status" value="1"/>
</dbReference>
<proteinExistence type="inferred from homology"/>
<dbReference type="GO" id="GO:0044205">
    <property type="term" value="P:'de novo' UMP biosynthetic process"/>
    <property type="evidence" value="ECO:0007669"/>
    <property type="project" value="UniProtKB-UniRule"/>
</dbReference>
<feature type="binding site" evidence="19">
    <location>
        <position position="285"/>
    </location>
    <ligand>
        <name>Mg(2+)</name>
        <dbReference type="ChEBI" id="CHEBI:18420"/>
        <label>1</label>
    </ligand>
</feature>
<dbReference type="HAMAP" id="MF_01210_B">
    <property type="entry name" value="CPSase_L_chain_B"/>
    <property type="match status" value="1"/>
</dbReference>
<evidence type="ECO:0000256" key="13">
    <source>
        <dbReference type="ARBA" id="ARBA00022975"/>
    </source>
</evidence>
<dbReference type="SUPFAM" id="SSF56059">
    <property type="entry name" value="Glutathione synthetase ATP-binding domain-like"/>
    <property type="match status" value="2"/>
</dbReference>
<keyword evidence="11 19" id="KW-0067">ATP-binding</keyword>
<evidence type="ECO:0000259" key="20">
    <source>
        <dbReference type="PROSITE" id="PS50975"/>
    </source>
</evidence>
<name>A0A2T5BT22_9RHOB</name>
<feature type="binding site" evidence="19">
    <location>
        <position position="835"/>
    </location>
    <ligand>
        <name>Mn(2+)</name>
        <dbReference type="ChEBI" id="CHEBI:29035"/>
        <label>3</label>
    </ligand>
</feature>
<feature type="binding site" evidence="19">
    <location>
        <position position="795"/>
    </location>
    <ligand>
        <name>ATP</name>
        <dbReference type="ChEBI" id="CHEBI:30616"/>
        <label>2</label>
    </ligand>
</feature>
<dbReference type="SMART" id="SM01096">
    <property type="entry name" value="CPSase_L_D3"/>
    <property type="match status" value="1"/>
</dbReference>
<dbReference type="SUPFAM" id="SSF48108">
    <property type="entry name" value="Carbamoyl phosphate synthetase, large subunit connection domain"/>
    <property type="match status" value="1"/>
</dbReference>
<dbReference type="PROSITE" id="PS50975">
    <property type="entry name" value="ATP_GRASP"/>
    <property type="match status" value="2"/>
</dbReference>
<feature type="binding site" evidence="19">
    <location>
        <position position="215"/>
    </location>
    <ligand>
        <name>ATP</name>
        <dbReference type="ChEBI" id="CHEBI:30616"/>
        <label>1</label>
    </ligand>
</feature>
<keyword evidence="6 19" id="KW-0436">Ligase</keyword>
<dbReference type="PROSITE" id="PS51855">
    <property type="entry name" value="MGS"/>
    <property type="match status" value="1"/>
</dbReference>
<dbReference type="InterPro" id="IPR058047">
    <property type="entry name" value="CPSase_preATP-grasp"/>
</dbReference>
<dbReference type="PROSITE" id="PS00867">
    <property type="entry name" value="CPSASE_2"/>
    <property type="match status" value="2"/>
</dbReference>
<dbReference type="PROSITE" id="PS51257">
    <property type="entry name" value="PROKAR_LIPOPROTEIN"/>
    <property type="match status" value="1"/>
</dbReference>
<evidence type="ECO:0000313" key="23">
    <source>
        <dbReference type="Proteomes" id="UP000243859"/>
    </source>
</evidence>
<evidence type="ECO:0000256" key="14">
    <source>
        <dbReference type="ARBA" id="ARBA00023211"/>
    </source>
</evidence>
<dbReference type="Gene3D" id="3.40.50.20">
    <property type="match status" value="2"/>
</dbReference>
<feature type="binding site" evidence="19">
    <location>
        <position position="285"/>
    </location>
    <ligand>
        <name>ATP</name>
        <dbReference type="ChEBI" id="CHEBI:30616"/>
        <label>1</label>
    </ligand>
</feature>
<feature type="binding site" evidence="19">
    <location>
        <position position="175"/>
    </location>
    <ligand>
        <name>ATP</name>
        <dbReference type="ChEBI" id="CHEBI:30616"/>
        <label>1</label>
    </ligand>
</feature>
<dbReference type="GO" id="GO:0005524">
    <property type="term" value="F:ATP binding"/>
    <property type="evidence" value="ECO:0007669"/>
    <property type="project" value="UniProtKB-UniRule"/>
</dbReference>
<dbReference type="SUPFAM" id="SSF52335">
    <property type="entry name" value="Methylglyoxal synthase-like"/>
    <property type="match status" value="1"/>
</dbReference>
<dbReference type="Pfam" id="PF25596">
    <property type="entry name" value="CPSase_L_D1"/>
    <property type="match status" value="2"/>
</dbReference>
<evidence type="ECO:0000256" key="10">
    <source>
        <dbReference type="ARBA" id="ARBA00022741"/>
    </source>
</evidence>
<evidence type="ECO:0000256" key="2">
    <source>
        <dbReference type="ARBA" id="ARBA00004812"/>
    </source>
</evidence>
<feature type="domain" description="ATP-grasp" evidence="20">
    <location>
        <begin position="133"/>
        <end position="328"/>
    </location>
</feature>
<dbReference type="Proteomes" id="UP000243859">
    <property type="component" value="Unassembled WGS sequence"/>
</dbReference>
<dbReference type="InterPro" id="IPR005480">
    <property type="entry name" value="CPSase_lsu_oligo"/>
</dbReference>
<dbReference type="FunFam" id="3.30.470.20:FF:000007">
    <property type="entry name" value="Carbamoyl-phosphate synthase large chain"/>
    <property type="match status" value="1"/>
</dbReference>
<dbReference type="InterPro" id="IPR036914">
    <property type="entry name" value="MGS-like_dom_sf"/>
</dbReference>
<feature type="binding site" evidence="19">
    <location>
        <position position="849"/>
    </location>
    <ligand>
        <name>Mn(2+)</name>
        <dbReference type="ChEBI" id="CHEBI:29035"/>
        <label>4</label>
    </ligand>
</feature>
<feature type="binding site" evidence="19">
    <location>
        <position position="301"/>
    </location>
    <ligand>
        <name>Mn(2+)</name>
        <dbReference type="ChEBI" id="CHEBI:29035"/>
        <label>2</label>
    </ligand>
</feature>
<evidence type="ECO:0000256" key="17">
    <source>
        <dbReference type="ARBA" id="ARBA00057223"/>
    </source>
</evidence>
<dbReference type="NCBIfam" id="TIGR01369">
    <property type="entry name" value="CPSaseII_lrg"/>
    <property type="match status" value="1"/>
</dbReference>
<comment type="domain">
    <text evidence="19">The large subunit is composed of 2 ATP-grasp domains that are involved in binding the 2 ATP molecules needed for carbamoyl phosphate synthesis. The N-terminal ATP-grasp domain (referred to as the carboxyphosphate synthetic component) catalyzes the ATP-dependent phosphorylation of hydrogencarbonate to carboxyphosphate and the subsequent nucleophilic attack by ammonia to form a carbamate intermediate. The C-terminal ATP-grasp domain (referred to as the carbamoyl phosphate synthetic component) then catalyzes the phosphorylation of carbamate with the second ATP to form the end product carbamoyl phosphate. The reactive and unstable enzyme intermediates are sequentially channeled from one active site to the next through the interior of the protein over a distance of at least 96 A.</text>
</comment>
<feature type="binding site" evidence="19">
    <location>
        <position position="242"/>
    </location>
    <ligand>
        <name>ATP</name>
        <dbReference type="ChEBI" id="CHEBI:30616"/>
        <label>1</label>
    </ligand>
</feature>
<keyword evidence="12" id="KW-0460">Magnesium</keyword>
<dbReference type="PRINTS" id="PR00098">
    <property type="entry name" value="CPSASE"/>
</dbReference>
<dbReference type="InterPro" id="IPR005479">
    <property type="entry name" value="CPAse_ATP-bd"/>
</dbReference>
<dbReference type="InterPro" id="IPR011761">
    <property type="entry name" value="ATP-grasp"/>
</dbReference>
<comment type="pathway">
    <text evidence="2 19">Pyrimidine metabolism; UMP biosynthesis via de novo pathway; (S)-dihydroorotate from bicarbonate: step 1/3.</text>
</comment>
<keyword evidence="10 19" id="KW-0547">Nucleotide-binding</keyword>
<dbReference type="EMBL" id="QAAA01000006">
    <property type="protein sequence ID" value="PTN02546.1"/>
    <property type="molecule type" value="Genomic_DNA"/>
</dbReference>
<dbReference type="NCBIfam" id="NF003671">
    <property type="entry name" value="PRK05294.1"/>
    <property type="match status" value="1"/>
</dbReference>
<gene>
    <name evidence="19" type="primary">carB</name>
    <name evidence="22" type="ORF">C8N32_106119</name>
</gene>
<dbReference type="SMART" id="SM00851">
    <property type="entry name" value="MGS"/>
    <property type="match status" value="1"/>
</dbReference>
<feature type="binding site" evidence="19">
    <location>
        <position position="169"/>
    </location>
    <ligand>
        <name>ATP</name>
        <dbReference type="ChEBI" id="CHEBI:30616"/>
        <label>1</label>
    </ligand>
</feature>
<dbReference type="CDD" id="cd01424">
    <property type="entry name" value="MGS_CPS_II"/>
    <property type="match status" value="1"/>
</dbReference>
<keyword evidence="13 19" id="KW-0665">Pyrimidine biosynthesis</keyword>
<dbReference type="RefSeq" id="WP_107891782.1">
    <property type="nucleotide sequence ID" value="NZ_NHSI01000046.1"/>
</dbReference>
<feature type="region of interest" description="Allosteric domain" evidence="19">
    <location>
        <begin position="942"/>
        <end position="1076"/>
    </location>
</feature>
<dbReference type="InterPro" id="IPR006275">
    <property type="entry name" value="CPSase_lsu"/>
</dbReference>
<keyword evidence="5 19" id="KW-0055">Arginine biosynthesis</keyword>
<feature type="domain" description="ATP-grasp" evidence="20">
    <location>
        <begin position="685"/>
        <end position="876"/>
    </location>
</feature>
<dbReference type="AlphaFoldDB" id="A0A2T5BT22"/>
<comment type="cofactor">
    <cofactor evidence="1">
        <name>Mn(2+)</name>
        <dbReference type="ChEBI" id="CHEBI:29035"/>
    </cofactor>
</comment>
<dbReference type="FunFam" id="1.10.1030.10:FF:000002">
    <property type="entry name" value="Carbamoyl-phosphate synthase large chain"/>
    <property type="match status" value="1"/>
</dbReference>
<feature type="region of interest" description="Carboxyphosphate synthetic domain" evidence="19">
    <location>
        <begin position="1"/>
        <end position="402"/>
    </location>
</feature>
<keyword evidence="8" id="KW-0479">Metal-binding</keyword>
<dbReference type="SUPFAM" id="SSF52440">
    <property type="entry name" value="PreATP-grasp domain"/>
    <property type="match status" value="2"/>
</dbReference>
<keyword evidence="23" id="KW-1185">Reference proteome</keyword>
<dbReference type="FunFam" id="3.40.50.20:FF:000001">
    <property type="entry name" value="Carbamoyl-phosphate synthase large chain"/>
    <property type="match status" value="1"/>
</dbReference>
<feature type="binding site" evidence="19">
    <location>
        <position position="299"/>
    </location>
    <ligand>
        <name>ATP</name>
        <dbReference type="ChEBI" id="CHEBI:30616"/>
        <label>1</label>
    </ligand>
</feature>
<comment type="subunit">
    <text evidence="18 19">Composed of two chains; the small (or glutamine) chain promotes the hydrolysis of glutamine to ammonia, which is used by the large (or ammonia) chain to synthesize carbamoyl phosphate. Tetramer of heterodimers (alpha,beta)4.</text>
</comment>
<feature type="binding site" evidence="19">
    <location>
        <position position="299"/>
    </location>
    <ligand>
        <name>Mg(2+)</name>
        <dbReference type="ChEBI" id="CHEBI:18420"/>
        <label>1</label>
    </ligand>
</feature>
<feature type="binding site" evidence="19">
    <location>
        <position position="847"/>
    </location>
    <ligand>
        <name>ATP</name>
        <dbReference type="ChEBI" id="CHEBI:30616"/>
        <label>2</label>
    </ligand>
</feature>
<feature type="binding site" evidence="19">
    <location>
        <position position="767"/>
    </location>
    <ligand>
        <name>ATP</name>
        <dbReference type="ChEBI" id="CHEBI:30616"/>
        <label>2</label>
    </ligand>
</feature>
<feature type="binding site" evidence="19">
    <location>
        <position position="285"/>
    </location>
    <ligand>
        <name>Mn(2+)</name>
        <dbReference type="ChEBI" id="CHEBI:29035"/>
        <label>1</label>
    </ligand>
</feature>
<feature type="binding site" evidence="19">
    <location>
        <position position="793"/>
    </location>
    <ligand>
        <name>ATP</name>
        <dbReference type="ChEBI" id="CHEBI:30616"/>
        <label>2</label>
    </ligand>
</feature>
<dbReference type="GO" id="GO:0004088">
    <property type="term" value="F:carbamoyl-phosphate synthase (glutamine-hydrolyzing) activity"/>
    <property type="evidence" value="ECO:0007669"/>
    <property type="project" value="UniProtKB-UniRule"/>
</dbReference>
<keyword evidence="9 19" id="KW-0677">Repeat</keyword>
<dbReference type="GO" id="GO:0006526">
    <property type="term" value="P:L-arginine biosynthetic process"/>
    <property type="evidence" value="ECO:0007669"/>
    <property type="project" value="UniProtKB-UniRule"/>
</dbReference>
<feature type="binding site" evidence="19">
    <location>
        <position position="241"/>
    </location>
    <ligand>
        <name>ATP</name>
        <dbReference type="ChEBI" id="CHEBI:30616"/>
        <label>1</label>
    </ligand>
</feature>
<dbReference type="Gene3D" id="3.30.470.20">
    <property type="entry name" value="ATP-grasp fold, B domain"/>
    <property type="match status" value="2"/>
</dbReference>
<feature type="binding site" evidence="19">
    <location>
        <position position="176"/>
    </location>
    <ligand>
        <name>ATP</name>
        <dbReference type="ChEBI" id="CHEBI:30616"/>
        <label>1</label>
    </ligand>
</feature>
<dbReference type="InterPro" id="IPR011607">
    <property type="entry name" value="MGS-like_dom"/>
</dbReference>
<evidence type="ECO:0000256" key="11">
    <source>
        <dbReference type="ARBA" id="ARBA00022840"/>
    </source>
</evidence>
<evidence type="ECO:0000256" key="8">
    <source>
        <dbReference type="ARBA" id="ARBA00022723"/>
    </source>
</evidence>
<evidence type="ECO:0000256" key="15">
    <source>
        <dbReference type="ARBA" id="ARBA00047359"/>
    </source>
</evidence>
<keyword evidence="7 19" id="KW-0028">Amino-acid biosynthesis</keyword>
<dbReference type="GO" id="GO:0046872">
    <property type="term" value="F:metal ion binding"/>
    <property type="evidence" value="ECO:0007669"/>
    <property type="project" value="UniProtKB-KW"/>
</dbReference>
<dbReference type="InterPro" id="IPR036897">
    <property type="entry name" value="CarbamoylP_synth_lsu_oligo_sf"/>
</dbReference>
<comment type="cofactor">
    <cofactor evidence="19">
        <name>Mg(2+)</name>
        <dbReference type="ChEBI" id="CHEBI:18420"/>
    </cofactor>
    <cofactor evidence="19">
        <name>Mn(2+)</name>
        <dbReference type="ChEBI" id="CHEBI:29035"/>
    </cofactor>
    <text evidence="19">Binds 4 Mg(2+) or Mn(2+) ions per subunit.</text>
</comment>
<dbReference type="GO" id="GO:0006541">
    <property type="term" value="P:glutamine metabolic process"/>
    <property type="evidence" value="ECO:0007669"/>
    <property type="project" value="TreeGrafter"/>
</dbReference>
<feature type="binding site" evidence="19">
    <location>
        <position position="299"/>
    </location>
    <ligand>
        <name>Mn(2+)</name>
        <dbReference type="ChEBI" id="CHEBI:29035"/>
        <label>1</label>
    </ligand>
</feature>
<evidence type="ECO:0000256" key="3">
    <source>
        <dbReference type="ARBA" id="ARBA00005077"/>
    </source>
</evidence>
<accession>A0A2T5BT22</accession>
<sequence>MPKRTDINSIMIIGAGPIIIGQACEFDYSGAQACKALREEGYRVILVNSNPATIMTDPGLADATYIEPITPEVVARIIEKERPDALLPTMGGQTGLNTSLKLADMGVLEKFGVELIGANRTAIEMAEDRKLFREAMDRIGLENPRATIANNMDECMAALEHVGLPAIIRPAFTLGGTGGGIAYNRDDFEHYCKSGLDASPVSQILIDESLLGWKEYEMEVVRDKADNAIIVCSIENVDPMGVHTGDSVTVAPALTLTDKEYQIMRNGSIAVLREIGVETGGSNVQWAVNPEDGRMVVIEMNPRVSRSSALASKATGFPIAKIAAKLAVGYTLDELDNDITRVTTASFEPTIDYIVTKIPRFAFEKFPGSKPELTTAMKSVGEAMAIGRTIHESLQKALASLETGLTGFDEIEIDGAPDKAAIIAALSKQTPDRLRLIAQAMRDGLSDGEIQTATKFDPWFLARIREIVETEAGIRKDGLPLNEEGLRRLKMLGFTDARLATLTGRDEANIRRARQNLGVTAVFKRIDTCAAEFEAQTPYMYSTYECPAMGDVECEARPSARRKVVILGGGPNRIGQGIEFDYCCCHACFALTDAGYETIMINCNPETVSTDYDTSDRLYFEPLTFEHVMEILRVEQQNGTLHGVIVQFGGQTPLKLANALEGEGIPILGTTPDAIDLAEDRERFQDLVNRLGLKQPKNAIAASAESALAAAKDIGYPLVIRPSYVLGGRAMEIVRDTAHLERYISEAVVVSGKSPVLLDSYLSGATEVDVDAICDGTDVHVAGIMQHIEEAGVHSGDSACSLPPYSLSGDIVAELKRQTRALALELGVVGLMNVQFAIKDGVVYLIEVNPRASRTVPFVAKAVNSPIASIAARVMAGAPLSEFDLADPQIEGFAVKEAVLPFARFPGVDTLLGPEMRSTGEVMGYDRTFPRAFLKAQMGAGSDLPRKGRVFFSIKDADKTPHLVETAQVLRGLGFDLVATRGTAAFLTESGISCDVVNKVYEGRPNIVDLMKDGQITLVMNTTEGAQAVEDSREIRSVALYDRIPYFTTAAASHAAAMAMKSREDGEIDVYRLQEG</sequence>
<dbReference type="Pfam" id="PF02142">
    <property type="entry name" value="MGS"/>
    <property type="match status" value="1"/>
</dbReference>
<feature type="binding site" evidence="19">
    <location>
        <position position="835"/>
    </location>
    <ligand>
        <name>ATP</name>
        <dbReference type="ChEBI" id="CHEBI:30616"/>
        <label>2</label>
    </ligand>
</feature>
<feature type="binding site" evidence="19">
    <location>
        <position position="129"/>
    </location>
    <ligand>
        <name>ATP</name>
        <dbReference type="ChEBI" id="CHEBI:30616"/>
        <label>1</label>
    </ligand>
</feature>
<evidence type="ECO:0000259" key="21">
    <source>
        <dbReference type="PROSITE" id="PS51855"/>
    </source>
</evidence>